<feature type="transmembrane region" description="Helical" evidence="1">
    <location>
        <begin position="29"/>
        <end position="50"/>
    </location>
</feature>
<evidence type="ECO:0000313" key="2">
    <source>
        <dbReference type="EMBL" id="QFQ99019.1"/>
    </source>
</evidence>
<keyword evidence="3" id="KW-1185">Reference proteome</keyword>
<dbReference type="AlphaFoldDB" id="A0A5P8K906"/>
<protein>
    <submittedName>
        <fullName evidence="2">Uncharacterized protein</fullName>
    </submittedName>
</protein>
<keyword evidence="1" id="KW-1133">Transmembrane helix</keyword>
<organism evidence="2 3">
    <name type="scientific">Streptomyces phaeolivaceus</name>
    <dbReference type="NCBI Taxonomy" id="2653200"/>
    <lineage>
        <taxon>Bacteria</taxon>
        <taxon>Bacillati</taxon>
        <taxon>Actinomycetota</taxon>
        <taxon>Actinomycetes</taxon>
        <taxon>Kitasatosporales</taxon>
        <taxon>Streptomycetaceae</taxon>
        <taxon>Streptomyces</taxon>
    </lineage>
</organism>
<dbReference type="RefSeq" id="WP_152170456.1">
    <property type="nucleotide sequence ID" value="NZ_CP045096.1"/>
</dbReference>
<dbReference type="KEGG" id="sphv:F9278_25930"/>
<dbReference type="EMBL" id="CP045096">
    <property type="protein sequence ID" value="QFQ99019.1"/>
    <property type="molecule type" value="Genomic_DNA"/>
</dbReference>
<accession>A0A5P8K906</accession>
<feature type="transmembrane region" description="Helical" evidence="1">
    <location>
        <begin position="71"/>
        <end position="90"/>
    </location>
</feature>
<keyword evidence="1" id="KW-0812">Transmembrane</keyword>
<name>A0A5P8K906_9ACTN</name>
<gene>
    <name evidence="2" type="ORF">F9278_25930</name>
</gene>
<sequence length="104" mass="10630">MTFGWADVSRAWSGVAHGLTGDIEGGTELLGLIFGSLLIVLGVCLIGDFGRAAGRLHAFFADLMSPGRATVGTFRLVGIFAVLVGVGWGATSFPLGSMLGSMLG</sequence>
<proteinExistence type="predicted"/>
<keyword evidence="1" id="KW-0472">Membrane</keyword>
<evidence type="ECO:0000313" key="3">
    <source>
        <dbReference type="Proteomes" id="UP000327294"/>
    </source>
</evidence>
<reference evidence="2 3" key="1">
    <citation type="submission" date="2019-10" db="EMBL/GenBank/DDBJ databases">
        <title>Streptomyces sp. strain GY16 isolated from leaves of Broussonetia papyrifera.</title>
        <authorList>
            <person name="Mo P."/>
        </authorList>
    </citation>
    <scope>NUCLEOTIDE SEQUENCE [LARGE SCALE GENOMIC DNA]</scope>
    <source>
        <strain evidence="2 3">GY16</strain>
    </source>
</reference>
<evidence type="ECO:0000256" key="1">
    <source>
        <dbReference type="SAM" id="Phobius"/>
    </source>
</evidence>
<dbReference type="Proteomes" id="UP000327294">
    <property type="component" value="Chromosome"/>
</dbReference>